<proteinExistence type="inferred from homology"/>
<dbReference type="PROSITE" id="PS00662">
    <property type="entry name" value="T2SP_E"/>
    <property type="match status" value="1"/>
</dbReference>
<evidence type="ECO:0000259" key="2">
    <source>
        <dbReference type="PROSITE" id="PS00662"/>
    </source>
</evidence>
<evidence type="ECO:0000313" key="4">
    <source>
        <dbReference type="Proteomes" id="UP001194469"/>
    </source>
</evidence>
<gene>
    <name evidence="3" type="ORF">FVW20_12965</name>
</gene>
<dbReference type="Gene3D" id="3.30.450.90">
    <property type="match status" value="1"/>
</dbReference>
<dbReference type="PANTHER" id="PTHR30486:SF6">
    <property type="entry name" value="TYPE IV PILUS RETRACTATION ATPASE PILT"/>
    <property type="match status" value="1"/>
</dbReference>
<dbReference type="Gene3D" id="3.40.50.300">
    <property type="entry name" value="P-loop containing nucleotide triphosphate hydrolases"/>
    <property type="match status" value="1"/>
</dbReference>
<dbReference type="RefSeq" id="WP_196609948.1">
    <property type="nucleotide sequence ID" value="NZ_VRYY01000407.1"/>
</dbReference>
<dbReference type="EMBL" id="VRYY01000407">
    <property type="protein sequence ID" value="MBG3877895.1"/>
    <property type="molecule type" value="Genomic_DNA"/>
</dbReference>
<comment type="similarity">
    <text evidence="1">Belongs to the GSP E family.</text>
</comment>
<accession>A0ABS0J6Y0</accession>
<keyword evidence="4" id="KW-1185">Reference proteome</keyword>
<dbReference type="Proteomes" id="UP001194469">
    <property type="component" value="Unassembled WGS sequence"/>
</dbReference>
<dbReference type="InterPro" id="IPR006321">
    <property type="entry name" value="PilT/PilU"/>
</dbReference>
<dbReference type="InterPro" id="IPR050921">
    <property type="entry name" value="T4SS_GSP_E_ATPase"/>
</dbReference>
<evidence type="ECO:0000313" key="3">
    <source>
        <dbReference type="EMBL" id="MBG3877895.1"/>
    </source>
</evidence>
<reference evidence="3 4" key="1">
    <citation type="submission" date="2019-08" db="EMBL/GenBank/DDBJ databases">
        <authorList>
            <person name="Luo N."/>
        </authorList>
    </citation>
    <scope>NUCLEOTIDE SEQUENCE [LARGE SCALE GENOMIC DNA]</scope>
    <source>
        <strain evidence="3 4">NCIMB 9442</strain>
    </source>
</reference>
<evidence type="ECO:0000256" key="1">
    <source>
        <dbReference type="ARBA" id="ARBA00006611"/>
    </source>
</evidence>
<feature type="domain" description="Bacterial type II secretion system protein E" evidence="2">
    <location>
        <begin position="194"/>
        <end position="208"/>
    </location>
</feature>
<dbReference type="SMART" id="SM00382">
    <property type="entry name" value="AAA"/>
    <property type="match status" value="1"/>
</dbReference>
<dbReference type="Pfam" id="PF00437">
    <property type="entry name" value="T2SSE"/>
    <property type="match status" value="1"/>
</dbReference>
<dbReference type="NCBIfam" id="TIGR01420">
    <property type="entry name" value="pilT_fam"/>
    <property type="match status" value="1"/>
</dbReference>
<dbReference type="InterPro" id="IPR001482">
    <property type="entry name" value="T2SS/T4SS_dom"/>
</dbReference>
<dbReference type="CDD" id="cd01131">
    <property type="entry name" value="PilT"/>
    <property type="match status" value="1"/>
</dbReference>
<dbReference type="PANTHER" id="PTHR30486">
    <property type="entry name" value="TWITCHING MOTILITY PROTEIN PILT"/>
    <property type="match status" value="1"/>
</dbReference>
<dbReference type="InterPro" id="IPR003593">
    <property type="entry name" value="AAA+_ATPase"/>
</dbReference>
<comment type="caution">
    <text evidence="3">The sequence shown here is derived from an EMBL/GenBank/DDBJ whole genome shotgun (WGS) entry which is preliminary data.</text>
</comment>
<name>A0ABS0J6Y0_9BACT</name>
<sequence length="372" mass="40234">MARIDKFFQILHGLGGSDLHLSSGCTPMVRVHGTLQRLDHPALDDATLAAMLDEIIPPARRDEFAASGDLDFGYAVPGMARYRANFYRHERGVGAAFREIPGSIPSVEALGLPPLLRDLAMLPKGLVLLTGPTGSGKSTTLAAMIDHANTHRRDHIITIEDPVEFVHEPRGCLINQREVGRHTKSFAAALRGALREDPDIILVGEMRDLETISLALEAAETGHLVLSTVHTISAPKTIDRIVEVFPPEMQAQIRTSLSETLQAVISQVLFPRADRPGRVAALEIMLGVPAVRNLIRESKTYQLTSVLQTGKNAGMQTLDDDILRLLGAGLINPRDAAVHVADKPRFKPYLTGVNATPVSRAGGATGLADDDF</sequence>
<dbReference type="InterPro" id="IPR027417">
    <property type="entry name" value="P-loop_NTPase"/>
</dbReference>
<organism evidence="3 4">
    <name type="scientific">Nitratidesulfovibrio oxamicus</name>
    <dbReference type="NCBI Taxonomy" id="32016"/>
    <lineage>
        <taxon>Bacteria</taxon>
        <taxon>Pseudomonadati</taxon>
        <taxon>Thermodesulfobacteriota</taxon>
        <taxon>Desulfovibrionia</taxon>
        <taxon>Desulfovibrionales</taxon>
        <taxon>Desulfovibrionaceae</taxon>
        <taxon>Nitratidesulfovibrio</taxon>
    </lineage>
</organism>
<dbReference type="SUPFAM" id="SSF52540">
    <property type="entry name" value="P-loop containing nucleoside triphosphate hydrolases"/>
    <property type="match status" value="1"/>
</dbReference>
<protein>
    <submittedName>
        <fullName evidence="3">Type IV pilus twitching motility protein PilT</fullName>
    </submittedName>
</protein>